<keyword evidence="1" id="KW-1185">Reference proteome</keyword>
<organism evidence="1 2">
    <name type="scientific">Ascaris lumbricoides</name>
    <name type="common">Giant roundworm</name>
    <dbReference type="NCBI Taxonomy" id="6252"/>
    <lineage>
        <taxon>Eukaryota</taxon>
        <taxon>Metazoa</taxon>
        <taxon>Ecdysozoa</taxon>
        <taxon>Nematoda</taxon>
        <taxon>Chromadorea</taxon>
        <taxon>Rhabditida</taxon>
        <taxon>Spirurina</taxon>
        <taxon>Ascaridomorpha</taxon>
        <taxon>Ascaridoidea</taxon>
        <taxon>Ascarididae</taxon>
        <taxon>Ascaris</taxon>
    </lineage>
</organism>
<evidence type="ECO:0000313" key="1">
    <source>
        <dbReference type="Proteomes" id="UP000036681"/>
    </source>
</evidence>
<dbReference type="Proteomes" id="UP000036681">
    <property type="component" value="Unplaced"/>
</dbReference>
<dbReference type="WBParaSite" id="ALUE_0001128401-mRNA-1">
    <property type="protein sequence ID" value="ALUE_0001128401-mRNA-1"/>
    <property type="gene ID" value="ALUE_0001128401"/>
</dbReference>
<evidence type="ECO:0000313" key="2">
    <source>
        <dbReference type="WBParaSite" id="ALUE_0001128401-mRNA-1"/>
    </source>
</evidence>
<proteinExistence type="predicted"/>
<protein>
    <submittedName>
        <fullName evidence="2">Uncharacterized protein</fullName>
    </submittedName>
</protein>
<dbReference type="AlphaFoldDB" id="A0A9J2PPL8"/>
<reference evidence="2" key="1">
    <citation type="submission" date="2023-03" db="UniProtKB">
        <authorList>
            <consortium name="WormBaseParasite"/>
        </authorList>
    </citation>
    <scope>IDENTIFICATION</scope>
</reference>
<sequence length="213" mass="24326">MFYNRDGDIAGLDYSKIEWSNGYVPVPTHMIQSPIDRRSHGKETILSEQQYNRIESIERLIFDYTNGKNCKRGVGSVPKGMHRGSGKHRHTAKGYLFRREVEVESGAFLTRRIITPKRSHGKEPILSEQQYNRIESIERLILDYTNGKNVSETNGINLSVELPKIRPGPLTFELTNCIGIKVHITVILNIYSYLSLLRKKQFSSSEERVAACA</sequence>
<accession>A0A9J2PPL8</accession>
<name>A0A9J2PPL8_ASCLU</name>